<name>L0HBK1_METFS</name>
<proteinExistence type="predicted"/>
<dbReference type="HOGENOM" id="CLU_110112_0_0_2"/>
<dbReference type="GeneID" id="14310392"/>
<dbReference type="OrthoDB" id="23364at2157"/>
<dbReference type="EMBL" id="CP003167">
    <property type="protein sequence ID" value="AGB02127.1"/>
    <property type="molecule type" value="Genomic_DNA"/>
</dbReference>
<dbReference type="KEGG" id="mfo:Metfor_1079"/>
<evidence type="ECO:0000313" key="1">
    <source>
        <dbReference type="EMBL" id="AGB02127.1"/>
    </source>
</evidence>
<protein>
    <submittedName>
        <fullName evidence="1">Putative Zn-finger protein</fullName>
    </submittedName>
</protein>
<dbReference type="PANTHER" id="PTHR42195:SF1">
    <property type="entry name" value="ZINC FINGER PROTEIN"/>
    <property type="match status" value="1"/>
</dbReference>
<gene>
    <name evidence="1" type="ordered locus">Metfor_1079</name>
</gene>
<dbReference type="eggNOG" id="arCOG02680">
    <property type="taxonomic scope" value="Archaea"/>
</dbReference>
<dbReference type="Proteomes" id="UP000010824">
    <property type="component" value="Chromosome"/>
</dbReference>
<dbReference type="FunCoup" id="L0HBK1">
    <property type="interactions" value="4"/>
</dbReference>
<reference evidence="2" key="1">
    <citation type="submission" date="2011-12" db="EMBL/GenBank/DDBJ databases">
        <title>Complete sequence of Methanoregula formicicum SMSP.</title>
        <authorList>
            <person name="Lucas S."/>
            <person name="Han J."/>
            <person name="Lapidus A."/>
            <person name="Cheng J.-F."/>
            <person name="Goodwin L."/>
            <person name="Pitluck S."/>
            <person name="Peters L."/>
            <person name="Ovchinnikova G."/>
            <person name="Teshima H."/>
            <person name="Detter J.C."/>
            <person name="Han C."/>
            <person name="Tapia R."/>
            <person name="Land M."/>
            <person name="Hauser L."/>
            <person name="Kyrpides N."/>
            <person name="Ivanova N."/>
            <person name="Pagani I."/>
            <person name="Imachi H."/>
            <person name="Tamaki H."/>
            <person name="Sekiguchi Y."/>
            <person name="Kamagata Y."/>
            <person name="Cadillo-Quiroz H."/>
            <person name="Zinder S."/>
            <person name="Liu W.-T."/>
            <person name="Woyke T."/>
        </authorList>
    </citation>
    <scope>NUCLEOTIDE SEQUENCE [LARGE SCALE GENOMIC DNA]</scope>
    <source>
        <strain evidence="2">DSM 22288 / NBRC 105244 / SMSP</strain>
    </source>
</reference>
<evidence type="ECO:0000313" key="2">
    <source>
        <dbReference type="Proteomes" id="UP000010824"/>
    </source>
</evidence>
<sequence length="191" mass="21568">MFITAQCPECKDETEHEVLSESRDLLVRCTACGNHHRIPKEKEPQVLLVKAIVSREGTSKNCGIELAEDDECSVEDHLVAECGDDAFGVEVTAIECGEKRVKRAKAGKITTLWTRAIENVVVKVSIHDGWKTIPLYMECDGEQPFVVNEVYTASGKRFRVSHIKLRDGPLMRKEGWKTVAHRIKRMYGTRV</sequence>
<dbReference type="RefSeq" id="WP_015285091.1">
    <property type="nucleotide sequence ID" value="NC_019943.1"/>
</dbReference>
<organism evidence="1 2">
    <name type="scientific">Methanoregula formicica (strain DSM 22288 / NBRC 105244 / SMSP)</name>
    <dbReference type="NCBI Taxonomy" id="593750"/>
    <lineage>
        <taxon>Archaea</taxon>
        <taxon>Methanobacteriati</taxon>
        <taxon>Methanobacteriota</taxon>
        <taxon>Stenosarchaea group</taxon>
        <taxon>Methanomicrobia</taxon>
        <taxon>Methanomicrobiales</taxon>
        <taxon>Methanoregulaceae</taxon>
        <taxon>Methanoregula</taxon>
    </lineage>
</organism>
<dbReference type="PANTHER" id="PTHR42195">
    <property type="entry name" value="UCP015877 FAMILY PROTEIN"/>
    <property type="match status" value="1"/>
</dbReference>
<keyword evidence="2" id="KW-1185">Reference proteome</keyword>
<dbReference type="STRING" id="593750.Metfor_1079"/>
<reference evidence="1 2" key="2">
    <citation type="journal article" date="2014" name="Genome Announc.">
        <title>Complete Genome Sequence of Methanoregula formicica SMSPT, a Mesophilic Hydrogenotrophic Methanogen Isolated from a Methanogenic Upflow Anaerobic Sludge Blanket Reactor.</title>
        <authorList>
            <person name="Yamamoto K."/>
            <person name="Tamaki H."/>
            <person name="Cadillo-Quiroz H."/>
            <person name="Imachi H."/>
            <person name="Kyrpides N."/>
            <person name="Woyke T."/>
            <person name="Goodwin L."/>
            <person name="Zinder S.H."/>
            <person name="Kamagata Y."/>
            <person name="Liu W.T."/>
        </authorList>
    </citation>
    <scope>NUCLEOTIDE SEQUENCE [LARGE SCALE GENOMIC DNA]</scope>
    <source>
        <strain evidence="2">DSM 22288 / NBRC 105244 / SMSP</strain>
    </source>
</reference>
<dbReference type="AlphaFoldDB" id="L0HBK1"/>
<accession>L0HBK1</accession>
<dbReference type="Pfam" id="PF19769">
    <property type="entry name" value="CPxCG_zf"/>
    <property type="match status" value="1"/>
</dbReference>
<dbReference type="InParanoid" id="L0HBK1"/>
<dbReference type="InterPro" id="IPR012041">
    <property type="entry name" value="Znf_CPxCG-like"/>
</dbReference>
<dbReference type="PIRSF" id="PIRSF015877">
    <property type="entry name" value="UCP015877"/>
    <property type="match status" value="1"/>
</dbReference>